<name>A0AC61U0J9_9MICO</name>
<protein>
    <submittedName>
        <fullName evidence="1">Uncharacterized protein</fullName>
    </submittedName>
</protein>
<gene>
    <name evidence="1" type="ORF">LP422_11050</name>
</gene>
<organism evidence="1 2">
    <name type="scientific">Janibacter limosus</name>
    <dbReference type="NCBI Taxonomy" id="53458"/>
    <lineage>
        <taxon>Bacteria</taxon>
        <taxon>Bacillati</taxon>
        <taxon>Actinomycetota</taxon>
        <taxon>Actinomycetes</taxon>
        <taxon>Micrococcales</taxon>
        <taxon>Intrasporangiaceae</taxon>
        <taxon>Janibacter</taxon>
    </lineage>
</organism>
<reference evidence="1" key="1">
    <citation type="submission" date="2021-11" db="EMBL/GenBank/DDBJ databases">
        <title>Study of the species diversity of bacterial strains isolated from a unique natural object - Shulgan-Tash cave (Bashkiria).</title>
        <authorList>
            <person name="Sazanova A.L."/>
            <person name="Chirak E.R."/>
            <person name="Safronova V.I."/>
        </authorList>
    </citation>
    <scope>NUCLEOTIDE SEQUENCE</scope>
    <source>
        <strain evidence="1">P1</strain>
    </source>
</reference>
<dbReference type="EMBL" id="CP087977">
    <property type="protein sequence ID" value="UUZ43547.1"/>
    <property type="molecule type" value="Genomic_DNA"/>
</dbReference>
<proteinExistence type="predicted"/>
<evidence type="ECO:0000313" key="1">
    <source>
        <dbReference type="EMBL" id="UUZ43547.1"/>
    </source>
</evidence>
<dbReference type="Proteomes" id="UP001059663">
    <property type="component" value="Chromosome"/>
</dbReference>
<evidence type="ECO:0000313" key="2">
    <source>
        <dbReference type="Proteomes" id="UP001059663"/>
    </source>
</evidence>
<accession>A0AC61U0J9</accession>
<sequence>MKLISGPPVSNPKRPLSQPHWKTAVVAPKVAGMLSRKPAVALSGTTTERKTSIRIRTESTMMMPR</sequence>